<dbReference type="EMBL" id="CADIKB010000042">
    <property type="protein sequence ID" value="CAB3731568.1"/>
    <property type="molecule type" value="Genomic_DNA"/>
</dbReference>
<dbReference type="RefSeq" id="WP_035479658.1">
    <property type="nucleotide sequence ID" value="NZ_CADFGL010000040.1"/>
</dbReference>
<organism evidence="1 2">
    <name type="scientific">Paraburkholderia phenoliruptrix</name>
    <dbReference type="NCBI Taxonomy" id="252970"/>
    <lineage>
        <taxon>Bacteria</taxon>
        <taxon>Pseudomonadati</taxon>
        <taxon>Pseudomonadota</taxon>
        <taxon>Betaproteobacteria</taxon>
        <taxon>Burkholderiales</taxon>
        <taxon>Burkholderiaceae</taxon>
        <taxon>Paraburkholderia</taxon>
    </lineage>
</organism>
<dbReference type="Proteomes" id="UP000494249">
    <property type="component" value="Unassembled WGS sequence"/>
</dbReference>
<evidence type="ECO:0008006" key="3">
    <source>
        <dbReference type="Google" id="ProtNLM"/>
    </source>
</evidence>
<protein>
    <recommendedName>
        <fullName evidence="3">HTH cro/C1-type domain-containing protein</fullName>
    </recommendedName>
</protein>
<evidence type="ECO:0000313" key="1">
    <source>
        <dbReference type="EMBL" id="CAB3731568.1"/>
    </source>
</evidence>
<name>A0A6J5CE82_9BURK</name>
<accession>A0A6J5CE82</accession>
<proteinExistence type="predicted"/>
<sequence>MTYKPPLPEDLERLKNELGKSSGEMAELFGLASGRQWRRYLSTDENNKRDMGMHMLFFAMARLVLPPEDIERVLARMRKVGGMVDLSETTGEDGSSQD</sequence>
<evidence type="ECO:0000313" key="2">
    <source>
        <dbReference type="Proteomes" id="UP000494249"/>
    </source>
</evidence>
<gene>
    <name evidence="1" type="ORF">LMG22037_05625</name>
</gene>
<reference evidence="1 2" key="1">
    <citation type="submission" date="2020-04" db="EMBL/GenBank/DDBJ databases">
        <authorList>
            <person name="De Canck E."/>
        </authorList>
    </citation>
    <scope>NUCLEOTIDE SEQUENCE [LARGE SCALE GENOMIC DNA]</scope>
    <source>
        <strain evidence="1 2">LMG 22037</strain>
    </source>
</reference>
<dbReference type="AlphaFoldDB" id="A0A6J5CE82"/>